<dbReference type="AlphaFoldDB" id="A0A151U1W8"/>
<evidence type="ECO:0000313" key="3">
    <source>
        <dbReference type="Proteomes" id="UP000075243"/>
    </source>
</evidence>
<dbReference type="PANTHER" id="PTHR33882:SF11">
    <property type="entry name" value="RPM1-INTERACTING PROTEIN 4 (RIN4) FAMILY PROTEIN"/>
    <property type="match status" value="1"/>
</dbReference>
<dbReference type="Gramene" id="C.cajan_05718.t">
    <property type="protein sequence ID" value="C.cajan_05718.t"/>
    <property type="gene ID" value="C.cajan_05718"/>
</dbReference>
<gene>
    <name evidence="2" type="ORF">KK1_005860</name>
</gene>
<sequence>MISVPQFGGWDQNAPEANSYTIMFARVRSMKRHQKINLTEIRHVSLDDEGDFVNANNHGQAHHVSRRGRAHPVSMGKKRILAYLNCCIRP</sequence>
<dbReference type="OMA" id="ARMENTG"/>
<keyword evidence="3" id="KW-1185">Reference proteome</keyword>
<dbReference type="PANTHER" id="PTHR33882">
    <property type="entry name" value="PATHOGENIC TYPE III EFFECTOR AVIRULENCE FACTOR AVR AVRRPT-CLEAVAGE: CLEAVAGE SITE PROTEIN"/>
    <property type="match status" value="1"/>
</dbReference>
<dbReference type="InterPro" id="IPR008700">
    <property type="entry name" value="TypeIII_avirulence_cleave"/>
</dbReference>
<feature type="domain" description="RIN4 pathogenic type III effector avirulence factor Avr cleavage site" evidence="1">
    <location>
        <begin position="3"/>
        <end position="32"/>
    </location>
</feature>
<name>A0A151U1W8_CAJCA</name>
<proteinExistence type="predicted"/>
<organism evidence="2 3">
    <name type="scientific">Cajanus cajan</name>
    <name type="common">Pigeon pea</name>
    <name type="synonym">Cajanus indicus</name>
    <dbReference type="NCBI Taxonomy" id="3821"/>
    <lineage>
        <taxon>Eukaryota</taxon>
        <taxon>Viridiplantae</taxon>
        <taxon>Streptophyta</taxon>
        <taxon>Embryophyta</taxon>
        <taxon>Tracheophyta</taxon>
        <taxon>Spermatophyta</taxon>
        <taxon>Magnoliopsida</taxon>
        <taxon>eudicotyledons</taxon>
        <taxon>Gunneridae</taxon>
        <taxon>Pentapetalae</taxon>
        <taxon>rosids</taxon>
        <taxon>fabids</taxon>
        <taxon>Fabales</taxon>
        <taxon>Fabaceae</taxon>
        <taxon>Papilionoideae</taxon>
        <taxon>50 kb inversion clade</taxon>
        <taxon>NPAAA clade</taxon>
        <taxon>indigoferoid/millettioid clade</taxon>
        <taxon>Phaseoleae</taxon>
        <taxon>Cajanus</taxon>
    </lineage>
</organism>
<evidence type="ECO:0000313" key="2">
    <source>
        <dbReference type="EMBL" id="KYP73244.1"/>
    </source>
</evidence>
<evidence type="ECO:0000259" key="1">
    <source>
        <dbReference type="Pfam" id="PF05627"/>
    </source>
</evidence>
<accession>A0A151U1W8</accession>
<reference evidence="2 3" key="1">
    <citation type="journal article" date="2012" name="Nat. Biotechnol.">
        <title>Draft genome sequence of pigeonpea (Cajanus cajan), an orphan legume crop of resource-poor farmers.</title>
        <authorList>
            <person name="Varshney R.K."/>
            <person name="Chen W."/>
            <person name="Li Y."/>
            <person name="Bharti A.K."/>
            <person name="Saxena R.K."/>
            <person name="Schlueter J.A."/>
            <person name="Donoghue M.T."/>
            <person name="Azam S."/>
            <person name="Fan G."/>
            <person name="Whaley A.M."/>
            <person name="Farmer A.D."/>
            <person name="Sheridan J."/>
            <person name="Iwata A."/>
            <person name="Tuteja R."/>
            <person name="Penmetsa R.V."/>
            <person name="Wu W."/>
            <person name="Upadhyaya H.D."/>
            <person name="Yang S.P."/>
            <person name="Shah T."/>
            <person name="Saxena K.B."/>
            <person name="Michael T."/>
            <person name="McCombie W.R."/>
            <person name="Yang B."/>
            <person name="Zhang G."/>
            <person name="Yang H."/>
            <person name="Wang J."/>
            <person name="Spillane C."/>
            <person name="Cook D.R."/>
            <person name="May G.D."/>
            <person name="Xu X."/>
            <person name="Jackson S.A."/>
        </authorList>
    </citation>
    <scope>NUCLEOTIDE SEQUENCE [LARGE SCALE GENOMIC DNA]</scope>
    <source>
        <strain evidence="3">cv. Asha</strain>
    </source>
</reference>
<dbReference type="EMBL" id="CM003604">
    <property type="protein sequence ID" value="KYP73244.1"/>
    <property type="molecule type" value="Genomic_DNA"/>
</dbReference>
<dbReference type="Proteomes" id="UP000075243">
    <property type="component" value="Chromosome 2"/>
</dbReference>
<protein>
    <recommendedName>
        <fullName evidence="1">RIN4 pathogenic type III effector avirulence factor Avr cleavage site domain-containing protein</fullName>
    </recommendedName>
</protein>
<dbReference type="Pfam" id="PF05627">
    <property type="entry name" value="AvrRpt-cleavage"/>
    <property type="match status" value="1"/>
</dbReference>